<dbReference type="Gene3D" id="3.30.1490.70">
    <property type="match status" value="1"/>
</dbReference>
<name>A0A6B8REB8_9BACL</name>
<proteinExistence type="inferred from homology"/>
<sequence length="299" mass="34433">MIPFKPMSPILVDEIPEGVEWGYQLKWDGYRIVAWIEDGHVELYSKNMLSMNSKFPELVLALSSLKGKYLLDGEAVILDPETQRPSFQKLQKRGRMKEEASIARAVVANPVQYIVFDLLQIGIEDLRKLPFRERHDRLQLAGAEWQEPLFLTDLFDNGEQLWHWVKQHKWEGIVIKRLSSAYKKAKEHQDWFKRKTSLELEVEIVGLLMKEGRISSLVMRQDGLYRGRNSSGLNGDIKARLGLLPAAKKRSDYFQELPEGLRGETVLWLDSPFIAEVTGVELTEAGTLRHPRIIGLQLK</sequence>
<dbReference type="PANTHER" id="PTHR45674">
    <property type="entry name" value="DNA LIGASE 1/3 FAMILY MEMBER"/>
    <property type="match status" value="1"/>
</dbReference>
<dbReference type="CDD" id="cd07906">
    <property type="entry name" value="Adenylation_DNA_ligase_LigD_LigC"/>
    <property type="match status" value="1"/>
</dbReference>
<dbReference type="AlphaFoldDB" id="A0A6B8REB8"/>
<dbReference type="Proteomes" id="UP000426246">
    <property type="component" value="Chromosome"/>
</dbReference>
<dbReference type="OrthoDB" id="9802472at2"/>
<comment type="similarity">
    <text evidence="1">Belongs to the ATP-dependent DNA ligase family.</text>
</comment>
<dbReference type="Gene3D" id="3.30.470.30">
    <property type="entry name" value="DNA ligase/mRNA capping enzyme"/>
    <property type="match status" value="1"/>
</dbReference>
<comment type="catalytic activity">
    <reaction evidence="3">
        <text>ATP + (deoxyribonucleotide)n-3'-hydroxyl + 5'-phospho-(deoxyribonucleotide)m = (deoxyribonucleotide)n+m + AMP + diphosphate.</text>
        <dbReference type="EC" id="6.5.1.1"/>
    </reaction>
</comment>
<keyword evidence="6" id="KW-1185">Reference proteome</keyword>
<evidence type="ECO:0000313" key="5">
    <source>
        <dbReference type="EMBL" id="QGQ94821.1"/>
    </source>
</evidence>
<dbReference type="InterPro" id="IPR012340">
    <property type="entry name" value="NA-bd_OB-fold"/>
</dbReference>
<keyword evidence="2 5" id="KW-0436">Ligase</keyword>
<dbReference type="PANTHER" id="PTHR45674:SF4">
    <property type="entry name" value="DNA LIGASE 1"/>
    <property type="match status" value="1"/>
</dbReference>
<protein>
    <submittedName>
        <fullName evidence="5">DNA ligase</fullName>
    </submittedName>
</protein>
<organism evidence="5 6">
    <name type="scientific">Paenibacillus psychroresistens</name>
    <dbReference type="NCBI Taxonomy" id="1778678"/>
    <lineage>
        <taxon>Bacteria</taxon>
        <taxon>Bacillati</taxon>
        <taxon>Bacillota</taxon>
        <taxon>Bacilli</taxon>
        <taxon>Bacillales</taxon>
        <taxon>Paenibacillaceae</taxon>
        <taxon>Paenibacillus</taxon>
    </lineage>
</organism>
<accession>A0A6B8REB8</accession>
<dbReference type="GO" id="GO:0003910">
    <property type="term" value="F:DNA ligase (ATP) activity"/>
    <property type="evidence" value="ECO:0007669"/>
    <property type="project" value="UniProtKB-EC"/>
</dbReference>
<dbReference type="GO" id="GO:0005524">
    <property type="term" value="F:ATP binding"/>
    <property type="evidence" value="ECO:0007669"/>
    <property type="project" value="InterPro"/>
</dbReference>
<dbReference type="InterPro" id="IPR012310">
    <property type="entry name" value="DNA_ligase_ATP-dep_cent"/>
</dbReference>
<gene>
    <name evidence="5" type="ORF">EHS13_07985</name>
</gene>
<dbReference type="GO" id="GO:0006310">
    <property type="term" value="P:DNA recombination"/>
    <property type="evidence" value="ECO:0007669"/>
    <property type="project" value="InterPro"/>
</dbReference>
<dbReference type="SUPFAM" id="SSF56091">
    <property type="entry name" value="DNA ligase/mRNA capping enzyme, catalytic domain"/>
    <property type="match status" value="1"/>
</dbReference>
<evidence type="ECO:0000259" key="4">
    <source>
        <dbReference type="Pfam" id="PF01068"/>
    </source>
</evidence>
<dbReference type="Pfam" id="PF01068">
    <property type="entry name" value="DNA_ligase_A_M"/>
    <property type="match status" value="1"/>
</dbReference>
<feature type="domain" description="ATP-dependent DNA ligase family profile" evidence="4">
    <location>
        <begin position="20"/>
        <end position="195"/>
    </location>
</feature>
<evidence type="ECO:0000256" key="2">
    <source>
        <dbReference type="ARBA" id="ARBA00022598"/>
    </source>
</evidence>
<reference evidence="6" key="1">
    <citation type="submission" date="2018-11" db="EMBL/GenBank/DDBJ databases">
        <title>Complete genome sequence of Paenibacillus sp. ML311-T8.</title>
        <authorList>
            <person name="Nam Y.-D."/>
            <person name="Kang J."/>
            <person name="Chung W.-H."/>
            <person name="Park Y.S."/>
        </authorList>
    </citation>
    <scope>NUCLEOTIDE SEQUENCE [LARGE SCALE GENOMIC DNA]</scope>
    <source>
        <strain evidence="6">ML311-T8</strain>
    </source>
</reference>
<evidence type="ECO:0000313" key="6">
    <source>
        <dbReference type="Proteomes" id="UP000426246"/>
    </source>
</evidence>
<evidence type="ECO:0000256" key="3">
    <source>
        <dbReference type="ARBA" id="ARBA00034003"/>
    </source>
</evidence>
<dbReference type="SUPFAM" id="SSF50249">
    <property type="entry name" value="Nucleic acid-binding proteins"/>
    <property type="match status" value="1"/>
</dbReference>
<evidence type="ECO:0000256" key="1">
    <source>
        <dbReference type="ARBA" id="ARBA00007572"/>
    </source>
</evidence>
<dbReference type="EMBL" id="CP034235">
    <property type="protein sequence ID" value="QGQ94821.1"/>
    <property type="molecule type" value="Genomic_DNA"/>
</dbReference>
<dbReference type="InterPro" id="IPR050191">
    <property type="entry name" value="ATP-dep_DNA_ligase"/>
</dbReference>
<dbReference type="GO" id="GO:0006281">
    <property type="term" value="P:DNA repair"/>
    <property type="evidence" value="ECO:0007669"/>
    <property type="project" value="InterPro"/>
</dbReference>
<dbReference type="KEGG" id="ppsc:EHS13_07985"/>
<dbReference type="RefSeq" id="WP_155699830.1">
    <property type="nucleotide sequence ID" value="NZ_CP034235.1"/>
</dbReference>